<dbReference type="InterPro" id="IPR036396">
    <property type="entry name" value="Cyt_P450_sf"/>
</dbReference>
<evidence type="ECO:0000256" key="5">
    <source>
        <dbReference type="ARBA" id="ARBA00023004"/>
    </source>
</evidence>
<accession>A0A1I3P2F0</accession>
<gene>
    <name evidence="9" type="ORF">SAMN05216258_11523</name>
</gene>
<dbReference type="InterPro" id="IPR017972">
    <property type="entry name" value="Cyt_P450_CS"/>
</dbReference>
<evidence type="ECO:0000313" key="9">
    <source>
        <dbReference type="EMBL" id="SFJ15226.1"/>
    </source>
</evidence>
<keyword evidence="5 7" id="KW-0408">Iron</keyword>
<dbReference type="RefSeq" id="WP_092865376.1">
    <property type="nucleotide sequence ID" value="NZ_FOQH01000015.1"/>
</dbReference>
<dbReference type="GO" id="GO:0020037">
    <property type="term" value="F:heme binding"/>
    <property type="evidence" value="ECO:0007669"/>
    <property type="project" value="InterPro"/>
</dbReference>
<dbReference type="EMBL" id="FOQH01000015">
    <property type="protein sequence ID" value="SFJ15226.1"/>
    <property type="molecule type" value="Genomic_DNA"/>
</dbReference>
<keyword evidence="10" id="KW-1185">Reference proteome</keyword>
<reference evidence="9 10" key="1">
    <citation type="submission" date="2016-10" db="EMBL/GenBank/DDBJ databases">
        <authorList>
            <person name="de Groot N.N."/>
        </authorList>
    </citation>
    <scope>NUCLEOTIDE SEQUENCE [LARGE SCALE GENOMIC DNA]</scope>
    <source>
        <strain evidence="9 10">CGMCC 1.11030</strain>
    </source>
</reference>
<keyword evidence="4 8" id="KW-0560">Oxidoreductase</keyword>
<dbReference type="InterPro" id="IPR002401">
    <property type="entry name" value="Cyt_P450_E_grp-I"/>
</dbReference>
<dbReference type="Proteomes" id="UP000199377">
    <property type="component" value="Unassembled WGS sequence"/>
</dbReference>
<evidence type="ECO:0000313" key="10">
    <source>
        <dbReference type="Proteomes" id="UP000199377"/>
    </source>
</evidence>
<dbReference type="GO" id="GO:0005506">
    <property type="term" value="F:iron ion binding"/>
    <property type="evidence" value="ECO:0007669"/>
    <property type="project" value="InterPro"/>
</dbReference>
<dbReference type="PANTHER" id="PTHR24291:SF50">
    <property type="entry name" value="BIFUNCTIONAL ALBAFLAVENONE MONOOXYGENASE_TERPENE SYNTHASE"/>
    <property type="match status" value="1"/>
</dbReference>
<keyword evidence="3 7" id="KW-0479">Metal-binding</keyword>
<evidence type="ECO:0000256" key="8">
    <source>
        <dbReference type="RuleBase" id="RU000461"/>
    </source>
</evidence>
<evidence type="ECO:0000256" key="6">
    <source>
        <dbReference type="ARBA" id="ARBA00023033"/>
    </source>
</evidence>
<dbReference type="AlphaFoldDB" id="A0A1I3P2F0"/>
<dbReference type="Gene3D" id="1.10.630.10">
    <property type="entry name" value="Cytochrome P450"/>
    <property type="match status" value="1"/>
</dbReference>
<evidence type="ECO:0000256" key="1">
    <source>
        <dbReference type="ARBA" id="ARBA00010617"/>
    </source>
</evidence>
<dbReference type="PRINTS" id="PR00385">
    <property type="entry name" value="P450"/>
</dbReference>
<dbReference type="PANTHER" id="PTHR24291">
    <property type="entry name" value="CYTOCHROME P450 FAMILY 4"/>
    <property type="match status" value="1"/>
</dbReference>
<name>A0A1I3P2F0_9RHOB</name>
<evidence type="ECO:0000256" key="2">
    <source>
        <dbReference type="ARBA" id="ARBA00022617"/>
    </source>
</evidence>
<dbReference type="GO" id="GO:0016705">
    <property type="term" value="F:oxidoreductase activity, acting on paired donors, with incorporation or reduction of molecular oxygen"/>
    <property type="evidence" value="ECO:0007669"/>
    <property type="project" value="InterPro"/>
</dbReference>
<proteinExistence type="inferred from homology"/>
<dbReference type="InterPro" id="IPR050196">
    <property type="entry name" value="Cytochrome_P450_Monoox"/>
</dbReference>
<dbReference type="PROSITE" id="PS00086">
    <property type="entry name" value="CYTOCHROME_P450"/>
    <property type="match status" value="1"/>
</dbReference>
<evidence type="ECO:0000256" key="4">
    <source>
        <dbReference type="ARBA" id="ARBA00023002"/>
    </source>
</evidence>
<dbReference type="GO" id="GO:0004497">
    <property type="term" value="F:monooxygenase activity"/>
    <property type="evidence" value="ECO:0007669"/>
    <property type="project" value="UniProtKB-KW"/>
</dbReference>
<feature type="binding site" description="axial binding residue" evidence="7">
    <location>
        <position position="439"/>
    </location>
    <ligand>
        <name>heme</name>
        <dbReference type="ChEBI" id="CHEBI:30413"/>
    </ligand>
    <ligandPart>
        <name>Fe</name>
        <dbReference type="ChEBI" id="CHEBI:18248"/>
    </ligandPart>
</feature>
<dbReference type="PRINTS" id="PR00463">
    <property type="entry name" value="EP450I"/>
</dbReference>
<dbReference type="Pfam" id="PF00067">
    <property type="entry name" value="p450"/>
    <property type="match status" value="1"/>
</dbReference>
<dbReference type="OrthoDB" id="9764248at2"/>
<protein>
    <submittedName>
        <fullName evidence="9">Cytochrome P450</fullName>
    </submittedName>
</protein>
<comment type="similarity">
    <text evidence="1 8">Belongs to the cytochrome P450 family.</text>
</comment>
<evidence type="ECO:0000256" key="3">
    <source>
        <dbReference type="ARBA" id="ARBA00022723"/>
    </source>
</evidence>
<dbReference type="STRING" id="1114924.SAMN05216258_11523"/>
<keyword evidence="6 8" id="KW-0503">Monooxygenase</keyword>
<keyword evidence="2 7" id="KW-0349">Heme</keyword>
<dbReference type="SUPFAM" id="SSF48264">
    <property type="entry name" value="Cytochrome P450"/>
    <property type="match status" value="1"/>
</dbReference>
<sequence length="490" mass="54410">MKDLDPAGHAVTPAERAALERPQLYVPASPPPSMARLERSRLLRKLNTVRMMWKGSRNLLDLIHPELAQRRWNVVRAGGETIVTVNDADFARHVLQGNPDAYVKGRLYEIIFSRFLRKSSLTMDGETWRQRRRLISPAFNARAIKGVEAVVARHVEAMLQGWGEAADAGRAVDLTHDVGELAMRIAMEAFFSADMGDDPARIGALMDKVITDAGSPPFADIMNLPGWFPRRSRRKAMGWLAELDAWLYPLIDARLARREAGEEEPEAPDLLDILVHAKDEETGAFLDRASIRNEVLTLFAAGHETTALSFAWGLDRLSREPERQERLAAAAAEAEAEAGGPLDPAAARAVPLLPAAYDEILRLYPPAFSIGRQAVAADRFEDVEIAPGTRIQIVIGMIHRNPRYWERPGVFDPERFLQANRAGRHPFAHIPFGGGPRICVGLALARLEGVMVLARALPRFRLSPDGPPPEPVGKITLRTRAPVRMRVARR</sequence>
<organism evidence="9 10">
    <name type="scientific">Albimonas pacifica</name>
    <dbReference type="NCBI Taxonomy" id="1114924"/>
    <lineage>
        <taxon>Bacteria</taxon>
        <taxon>Pseudomonadati</taxon>
        <taxon>Pseudomonadota</taxon>
        <taxon>Alphaproteobacteria</taxon>
        <taxon>Rhodobacterales</taxon>
        <taxon>Paracoccaceae</taxon>
        <taxon>Albimonas</taxon>
    </lineage>
</organism>
<comment type="cofactor">
    <cofactor evidence="7">
        <name>heme</name>
        <dbReference type="ChEBI" id="CHEBI:30413"/>
    </cofactor>
</comment>
<dbReference type="InterPro" id="IPR001128">
    <property type="entry name" value="Cyt_P450"/>
</dbReference>
<evidence type="ECO:0000256" key="7">
    <source>
        <dbReference type="PIRSR" id="PIRSR602401-1"/>
    </source>
</evidence>